<protein>
    <recommendedName>
        <fullName evidence="1">DUF7669 domain-containing protein</fullName>
    </recommendedName>
</protein>
<dbReference type="RefSeq" id="WP_174496262.1">
    <property type="nucleotide sequence ID" value="NZ_CADDWK010000007.1"/>
</dbReference>
<proteinExistence type="predicted"/>
<accession>A0A841Q164</accession>
<comment type="caution">
    <text evidence="2">The sequence shown here is derived from an EMBL/GenBank/DDBJ whole genome shotgun (WGS) entry which is preliminary data.</text>
</comment>
<dbReference type="Proteomes" id="UP000581688">
    <property type="component" value="Unassembled WGS sequence"/>
</dbReference>
<dbReference type="EMBL" id="JACHGH010000001">
    <property type="protein sequence ID" value="MBB6451632.1"/>
    <property type="molecule type" value="Genomic_DNA"/>
</dbReference>
<organism evidence="2 3">
    <name type="scientific">Salirhabdus euzebyi</name>
    <dbReference type="NCBI Taxonomy" id="394506"/>
    <lineage>
        <taxon>Bacteria</taxon>
        <taxon>Bacillati</taxon>
        <taxon>Bacillota</taxon>
        <taxon>Bacilli</taxon>
        <taxon>Bacillales</taxon>
        <taxon>Bacillaceae</taxon>
        <taxon>Salirhabdus</taxon>
    </lineage>
</organism>
<sequence length="89" mass="10461">MVKRTCREEILQVVHSIVKERNKNEFTISEVIKLMKQRDTIYAEGTIRTHINSRCCSNASNHHGTVYNDFERIEYGKYKLADITQKDTI</sequence>
<keyword evidence="3" id="KW-1185">Reference proteome</keyword>
<name>A0A841Q164_9BACI</name>
<evidence type="ECO:0000313" key="3">
    <source>
        <dbReference type="Proteomes" id="UP000581688"/>
    </source>
</evidence>
<evidence type="ECO:0000259" key="1">
    <source>
        <dbReference type="Pfam" id="PF24706"/>
    </source>
</evidence>
<dbReference type="InterPro" id="IPR056086">
    <property type="entry name" value="DUF7669"/>
</dbReference>
<reference evidence="2 3" key="1">
    <citation type="submission" date="2020-08" db="EMBL/GenBank/DDBJ databases">
        <title>Genomic Encyclopedia of Type Strains, Phase IV (KMG-IV): sequencing the most valuable type-strain genomes for metagenomic binning, comparative biology and taxonomic classification.</title>
        <authorList>
            <person name="Goeker M."/>
        </authorList>
    </citation>
    <scope>NUCLEOTIDE SEQUENCE [LARGE SCALE GENOMIC DNA]</scope>
    <source>
        <strain evidence="2 3">DSM 19612</strain>
    </source>
</reference>
<feature type="domain" description="DUF7669" evidence="1">
    <location>
        <begin position="12"/>
        <end position="80"/>
    </location>
</feature>
<gene>
    <name evidence="2" type="ORF">HNQ94_000053</name>
</gene>
<evidence type="ECO:0000313" key="2">
    <source>
        <dbReference type="EMBL" id="MBB6451632.1"/>
    </source>
</evidence>
<dbReference type="Pfam" id="PF24706">
    <property type="entry name" value="DUF7669"/>
    <property type="match status" value="1"/>
</dbReference>
<dbReference type="AlphaFoldDB" id="A0A841Q164"/>